<evidence type="ECO:0000313" key="1">
    <source>
        <dbReference type="EMBL" id="ASN67503.1"/>
    </source>
</evidence>
<name>A0A2H4J789_9CAUD</name>
<evidence type="ECO:0000313" key="3">
    <source>
        <dbReference type="EMBL" id="ASN68469.1"/>
    </source>
</evidence>
<accession>A0A2H4J789</accession>
<organism evidence="2">
    <name type="scientific">uncultured Caudovirales phage</name>
    <dbReference type="NCBI Taxonomy" id="2100421"/>
    <lineage>
        <taxon>Viruses</taxon>
        <taxon>Duplodnaviria</taxon>
        <taxon>Heunggongvirae</taxon>
        <taxon>Uroviricota</taxon>
        <taxon>Caudoviricetes</taxon>
        <taxon>Peduoviridae</taxon>
        <taxon>Maltschvirus</taxon>
        <taxon>Maltschvirus maltsch</taxon>
    </lineage>
</organism>
<protein>
    <submittedName>
        <fullName evidence="2">Uncharacterized protein</fullName>
    </submittedName>
</protein>
<dbReference type="EMBL" id="MF417848">
    <property type="protein sequence ID" value="ASN67503.1"/>
    <property type="molecule type" value="Genomic_DNA"/>
</dbReference>
<dbReference type="EMBL" id="MF417942">
    <property type="protein sequence ID" value="ASN72103.1"/>
    <property type="molecule type" value="Genomic_DNA"/>
</dbReference>
<proteinExistence type="predicted"/>
<gene>
    <name evidence="1" type="ORF">10F2_6</name>
    <name evidence="2" type="ORF">3S4_2</name>
    <name evidence="4" type="ORF">7F6_2</name>
    <name evidence="3" type="ORF">9F7_32</name>
</gene>
<dbReference type="EMBL" id="MF417869">
    <property type="protein sequence ID" value="ASN67941.1"/>
    <property type="molecule type" value="Genomic_DNA"/>
</dbReference>
<evidence type="ECO:0000313" key="4">
    <source>
        <dbReference type="EMBL" id="ASN72103.1"/>
    </source>
</evidence>
<dbReference type="EMBL" id="MF417877">
    <property type="protein sequence ID" value="ASN68469.1"/>
    <property type="molecule type" value="Genomic_DNA"/>
</dbReference>
<reference evidence="2" key="1">
    <citation type="submission" date="2017-06" db="EMBL/GenBank/DDBJ databases">
        <title>Novel phages from South African skin metaviromes.</title>
        <authorList>
            <person name="van Zyl L.J."/>
            <person name="Abrahams Y."/>
            <person name="Stander E.A."/>
            <person name="Kirby B.M."/>
            <person name="Clavaud C."/>
            <person name="Farcet C."/>
            <person name="Breton L."/>
            <person name="Trindade M.I."/>
        </authorList>
    </citation>
    <scope>NUCLEOTIDE SEQUENCE</scope>
</reference>
<sequence>MASVTAHVVCRQRWWLTYYLAGVLALAQLTRREPCLERVSYWVGRGIEIEVHPE</sequence>
<evidence type="ECO:0000313" key="2">
    <source>
        <dbReference type="EMBL" id="ASN67941.1"/>
    </source>
</evidence>